<comment type="pathway">
    <text evidence="2">Protein modification; protein glycosylation.</text>
</comment>
<name>A0A154PPW8_DUFNO</name>
<dbReference type="GO" id="GO:0008417">
    <property type="term" value="F:fucosyltransferase activity"/>
    <property type="evidence" value="ECO:0007669"/>
    <property type="project" value="InterPro"/>
</dbReference>
<reference evidence="15 16" key="1">
    <citation type="submission" date="2015-07" db="EMBL/GenBank/DDBJ databases">
        <title>The genome of Dufourea novaeangliae.</title>
        <authorList>
            <person name="Pan H."/>
            <person name="Kapheim K."/>
        </authorList>
    </citation>
    <scope>NUCLEOTIDE SEQUENCE [LARGE SCALE GENOMIC DNA]</scope>
    <source>
        <strain evidence="15">0120121106</strain>
        <tissue evidence="15">Whole body</tissue>
    </source>
</reference>
<evidence type="ECO:0000259" key="13">
    <source>
        <dbReference type="Pfam" id="PF00852"/>
    </source>
</evidence>
<evidence type="ECO:0000259" key="14">
    <source>
        <dbReference type="Pfam" id="PF17039"/>
    </source>
</evidence>
<evidence type="ECO:0000256" key="9">
    <source>
        <dbReference type="ARBA" id="ARBA00023034"/>
    </source>
</evidence>
<evidence type="ECO:0000256" key="11">
    <source>
        <dbReference type="ARBA" id="ARBA00023180"/>
    </source>
</evidence>
<gene>
    <name evidence="15" type="ORF">WN55_06281</name>
</gene>
<dbReference type="GO" id="GO:0032580">
    <property type="term" value="C:Golgi cisterna membrane"/>
    <property type="evidence" value="ECO:0007669"/>
    <property type="project" value="UniProtKB-SubCell"/>
</dbReference>
<evidence type="ECO:0000256" key="5">
    <source>
        <dbReference type="ARBA" id="ARBA00022679"/>
    </source>
</evidence>
<sequence>MLGTPQYILLLLFLCVGSTIFCAIFLTFPSLLGQTIGKKSSIAKQTKYSKEILDISIVPQKERNFSDVQINRMTLLGRWLLSSEGSVPPTTINTKREPYLILIWMHGKFLERRHIKRFTKKKFSPWQNCSVTKCMLTYRSRDIAIADAVIFHLHLTKDISELPARQHRRQRWIFLTDESPMHTFLYGNQQISEYNGLFNWSMSYRMDSDIPVPYGRVVRRSRLNSGIANFPKDFIKKSKTKLVAVMGSNCAGIKRRWKYVSELKSILRNELDIYGKCLTGNVTACPGHFDRDCEALNAYKFYLAFENSNCKEYITEKVFWNGYHKLAIPIIMGAPKKDCEQLLPPHSFLHVSDFANPTTLVNYILYLNRHDDKYLEYHEWRKYYKVINEHGYFGSSSRHYCRVCEALHYNSPTVKVYEDIESFWDKHRDCTS</sequence>
<feature type="domain" description="Fucosyltransferase N-terminal" evidence="14">
    <location>
        <begin position="98"/>
        <end position="215"/>
    </location>
</feature>
<organism evidence="15 16">
    <name type="scientific">Dufourea novaeangliae</name>
    <name type="common">Sweat bee</name>
    <dbReference type="NCBI Taxonomy" id="178035"/>
    <lineage>
        <taxon>Eukaryota</taxon>
        <taxon>Metazoa</taxon>
        <taxon>Ecdysozoa</taxon>
        <taxon>Arthropoda</taxon>
        <taxon>Hexapoda</taxon>
        <taxon>Insecta</taxon>
        <taxon>Pterygota</taxon>
        <taxon>Neoptera</taxon>
        <taxon>Endopterygota</taxon>
        <taxon>Hymenoptera</taxon>
        <taxon>Apocrita</taxon>
        <taxon>Aculeata</taxon>
        <taxon>Apoidea</taxon>
        <taxon>Anthophila</taxon>
        <taxon>Halictidae</taxon>
        <taxon>Rophitinae</taxon>
        <taxon>Dufourea</taxon>
    </lineage>
</organism>
<keyword evidence="6 12" id="KW-0812">Transmembrane</keyword>
<keyword evidence="8" id="KW-1133">Transmembrane helix</keyword>
<comment type="similarity">
    <text evidence="3 12">Belongs to the glycosyltransferase 10 family.</text>
</comment>
<evidence type="ECO:0000256" key="1">
    <source>
        <dbReference type="ARBA" id="ARBA00004447"/>
    </source>
</evidence>
<evidence type="ECO:0000256" key="10">
    <source>
        <dbReference type="ARBA" id="ARBA00023136"/>
    </source>
</evidence>
<dbReference type="PANTHER" id="PTHR48438:SF1">
    <property type="entry name" value="ALPHA-(1,3)-FUCOSYLTRANSFERASE C-RELATED"/>
    <property type="match status" value="1"/>
</dbReference>
<accession>A0A154PPW8</accession>
<dbReference type="OrthoDB" id="427096at2759"/>
<dbReference type="Pfam" id="PF00852">
    <property type="entry name" value="Glyco_transf_10"/>
    <property type="match status" value="1"/>
</dbReference>
<evidence type="ECO:0000313" key="16">
    <source>
        <dbReference type="Proteomes" id="UP000076502"/>
    </source>
</evidence>
<evidence type="ECO:0000256" key="2">
    <source>
        <dbReference type="ARBA" id="ARBA00004922"/>
    </source>
</evidence>
<keyword evidence="5 12" id="KW-0808">Transferase</keyword>
<dbReference type="EMBL" id="KQ435022">
    <property type="protein sequence ID" value="KZC13922.1"/>
    <property type="molecule type" value="Genomic_DNA"/>
</dbReference>
<proteinExistence type="inferred from homology"/>
<comment type="subcellular location">
    <subcellularLocation>
        <location evidence="1 12">Golgi apparatus</location>
        <location evidence="1 12">Golgi stack membrane</location>
        <topology evidence="1 12">Single-pass type II membrane protein</topology>
    </subcellularLocation>
</comment>
<evidence type="ECO:0000313" key="15">
    <source>
        <dbReference type="EMBL" id="KZC13922.1"/>
    </source>
</evidence>
<evidence type="ECO:0000256" key="3">
    <source>
        <dbReference type="ARBA" id="ARBA00008919"/>
    </source>
</evidence>
<dbReference type="STRING" id="178035.A0A154PPW8"/>
<evidence type="ECO:0000256" key="7">
    <source>
        <dbReference type="ARBA" id="ARBA00022968"/>
    </source>
</evidence>
<dbReference type="InterPro" id="IPR055270">
    <property type="entry name" value="Glyco_tran_10_C"/>
</dbReference>
<dbReference type="Pfam" id="PF17039">
    <property type="entry name" value="Glyco_tran_10_N"/>
    <property type="match status" value="1"/>
</dbReference>
<keyword evidence="11" id="KW-0325">Glycoprotein</keyword>
<keyword evidence="4 12" id="KW-0328">Glycosyltransferase</keyword>
<dbReference type="UniPathway" id="UPA00378"/>
<keyword evidence="9 12" id="KW-0333">Golgi apparatus</keyword>
<dbReference type="EC" id="2.4.1.-" evidence="12"/>
<dbReference type="Gene3D" id="3.40.50.11660">
    <property type="entry name" value="Glycosyl transferase family 10, C-terminal domain"/>
    <property type="match status" value="1"/>
</dbReference>
<keyword evidence="16" id="KW-1185">Reference proteome</keyword>
<dbReference type="InterPro" id="IPR031481">
    <property type="entry name" value="Glyco_tran_10_N"/>
</dbReference>
<dbReference type="AlphaFoldDB" id="A0A154PPW8"/>
<dbReference type="InterPro" id="IPR038577">
    <property type="entry name" value="GT10-like_C_sf"/>
</dbReference>
<evidence type="ECO:0000256" key="4">
    <source>
        <dbReference type="ARBA" id="ARBA00022676"/>
    </source>
</evidence>
<evidence type="ECO:0000256" key="12">
    <source>
        <dbReference type="RuleBase" id="RU003832"/>
    </source>
</evidence>
<dbReference type="InterPro" id="IPR001503">
    <property type="entry name" value="Glyco_trans_10"/>
</dbReference>
<dbReference type="SUPFAM" id="SSF53756">
    <property type="entry name" value="UDP-Glycosyltransferase/glycogen phosphorylase"/>
    <property type="match status" value="1"/>
</dbReference>
<evidence type="ECO:0000256" key="8">
    <source>
        <dbReference type="ARBA" id="ARBA00022989"/>
    </source>
</evidence>
<dbReference type="Proteomes" id="UP000076502">
    <property type="component" value="Unassembled WGS sequence"/>
</dbReference>
<keyword evidence="7" id="KW-0735">Signal-anchor</keyword>
<dbReference type="PANTHER" id="PTHR48438">
    <property type="entry name" value="ALPHA-(1,3)-FUCOSYLTRANSFERASE C-RELATED"/>
    <property type="match status" value="1"/>
</dbReference>
<protein>
    <recommendedName>
        <fullName evidence="12">Fucosyltransferase</fullName>
        <ecNumber evidence="12">2.4.1.-</ecNumber>
    </recommendedName>
</protein>
<dbReference type="OMA" id="CEALHYN"/>
<dbReference type="FunFam" id="3.40.50.11660:FF:000004">
    <property type="entry name" value="Glycoprotein 3-alpha-L-fucosyltransferase A"/>
    <property type="match status" value="1"/>
</dbReference>
<keyword evidence="10" id="KW-0472">Membrane</keyword>
<feature type="domain" description="Fucosyltransferase C-terminal" evidence="13">
    <location>
        <begin position="237"/>
        <end position="422"/>
    </location>
</feature>
<evidence type="ECO:0000256" key="6">
    <source>
        <dbReference type="ARBA" id="ARBA00022692"/>
    </source>
</evidence>